<accession>A0A1X7SZL6</accession>
<evidence type="ECO:0000313" key="1">
    <source>
        <dbReference type="EnsemblMetazoa" id="Aqu2.1.07525_001"/>
    </source>
</evidence>
<protein>
    <recommendedName>
        <fullName evidence="2">MD-2-related lipid-recognition domain-containing protein</fullName>
    </recommendedName>
</protein>
<dbReference type="AlphaFoldDB" id="A0A1X7SZL6"/>
<proteinExistence type="predicted"/>
<dbReference type="InParanoid" id="A0A1X7SZL6"/>
<sequence>LQWGILHIIITHQFKNYLNLAFVDAKYNLCDMIVSLTNKYCPLKPGIYQGKFEDIIPSLDWPSWQVSL</sequence>
<dbReference type="EnsemblMetazoa" id="Aqu2.1.07525_001">
    <property type="protein sequence ID" value="Aqu2.1.07525_001"/>
    <property type="gene ID" value="Aqu2.1.07525"/>
</dbReference>
<reference evidence="1" key="1">
    <citation type="submission" date="2017-05" db="UniProtKB">
        <authorList>
            <consortium name="EnsemblMetazoa"/>
        </authorList>
    </citation>
    <scope>IDENTIFICATION</scope>
</reference>
<evidence type="ECO:0008006" key="2">
    <source>
        <dbReference type="Google" id="ProtNLM"/>
    </source>
</evidence>
<name>A0A1X7SZL6_AMPQE</name>
<organism evidence="1">
    <name type="scientific">Amphimedon queenslandica</name>
    <name type="common">Sponge</name>
    <dbReference type="NCBI Taxonomy" id="400682"/>
    <lineage>
        <taxon>Eukaryota</taxon>
        <taxon>Metazoa</taxon>
        <taxon>Porifera</taxon>
        <taxon>Demospongiae</taxon>
        <taxon>Heteroscleromorpha</taxon>
        <taxon>Haplosclerida</taxon>
        <taxon>Niphatidae</taxon>
        <taxon>Amphimedon</taxon>
    </lineage>
</organism>